<dbReference type="Pfam" id="PF13452">
    <property type="entry name" value="FAS1_DH_region"/>
    <property type="match status" value="1"/>
</dbReference>
<protein>
    <submittedName>
        <fullName evidence="2">N-terminal half of MaoC dehydratase</fullName>
    </submittedName>
</protein>
<dbReference type="Proteomes" id="UP000199233">
    <property type="component" value="Unassembled WGS sequence"/>
</dbReference>
<dbReference type="EMBL" id="FOFS01000013">
    <property type="protein sequence ID" value="SEQ96462.1"/>
    <property type="molecule type" value="Genomic_DNA"/>
</dbReference>
<reference evidence="2 3" key="1">
    <citation type="submission" date="2016-10" db="EMBL/GenBank/DDBJ databases">
        <authorList>
            <person name="de Groot N.N."/>
        </authorList>
    </citation>
    <scope>NUCLEOTIDE SEQUENCE [LARGE SCALE GENOMIC DNA]</scope>
    <source>
        <strain evidence="2 3">DSM 25927</strain>
    </source>
</reference>
<dbReference type="Gene3D" id="3.10.129.10">
    <property type="entry name" value="Hotdog Thioesterase"/>
    <property type="match status" value="2"/>
</dbReference>
<dbReference type="InterPro" id="IPR039569">
    <property type="entry name" value="FAS1-like_DH_region"/>
</dbReference>
<evidence type="ECO:0000259" key="1">
    <source>
        <dbReference type="Pfam" id="PF13452"/>
    </source>
</evidence>
<accession>A0A1H9KBJ5</accession>
<dbReference type="InterPro" id="IPR029069">
    <property type="entry name" value="HotDog_dom_sf"/>
</dbReference>
<name>A0A1H9KBJ5_9GAMM</name>
<gene>
    <name evidence="2" type="ORF">SAMN04488038_11328</name>
</gene>
<feature type="domain" description="FAS1-like dehydratase" evidence="1">
    <location>
        <begin position="15"/>
        <end position="149"/>
    </location>
</feature>
<keyword evidence="3" id="KW-1185">Reference proteome</keyword>
<proteinExistence type="predicted"/>
<evidence type="ECO:0000313" key="2">
    <source>
        <dbReference type="EMBL" id="SEQ96462.1"/>
    </source>
</evidence>
<dbReference type="AlphaFoldDB" id="A0A1H9KBJ5"/>
<dbReference type="OrthoDB" id="4235906at2"/>
<organism evidence="2 3">
    <name type="scientific">Solimonas aquatica</name>
    <dbReference type="NCBI Taxonomy" id="489703"/>
    <lineage>
        <taxon>Bacteria</taxon>
        <taxon>Pseudomonadati</taxon>
        <taxon>Pseudomonadota</taxon>
        <taxon>Gammaproteobacteria</taxon>
        <taxon>Nevskiales</taxon>
        <taxon>Nevskiaceae</taxon>
        <taxon>Solimonas</taxon>
    </lineage>
</organism>
<dbReference type="RefSeq" id="WP_093288446.1">
    <property type="nucleotide sequence ID" value="NZ_FOFS01000013.1"/>
</dbReference>
<dbReference type="STRING" id="489703.SAMN04488038_11328"/>
<sequence length="390" mass="43637">MSDKTLDCSDLDRHMGVPMQSGRIRDPLGNMDIRRWAQAMHYPNRLHYDDAYAADSRFGRLVAPLSFAIATDDGHGAAPACVGRIPDSHLLFGGDEWWFYGPRIVAGDLIEVQRIPFDYVVKDTKFAGSTCFQRGDNFYRNGGGELIAKQRSTTIRYRADLAREMSSLEASDDPDWSDAQLEELEARKFEYIKSLHELGHGKRWWDEIGKGDALPTRVIGPHSIASFTTEWRAYLFTIWCGVHRRTDLDMEALGFTGPMAGKEQDPVLELENPELTDGAYIGPSRGHLFPRWARYIGMPRGYGYGASMGAWILDYLSGWAGEWGMVVHSSCSYRGPAFTGDITVMTASVVDKLVDERGRALVQIDVKMANQLGVVMATAKAEVELPRRQG</sequence>
<dbReference type="CDD" id="cd03441">
    <property type="entry name" value="R_hydratase_like"/>
    <property type="match status" value="1"/>
</dbReference>
<dbReference type="SUPFAM" id="SSF54637">
    <property type="entry name" value="Thioesterase/thiol ester dehydrase-isomerase"/>
    <property type="match status" value="2"/>
</dbReference>
<evidence type="ECO:0000313" key="3">
    <source>
        <dbReference type="Proteomes" id="UP000199233"/>
    </source>
</evidence>